<keyword evidence="6 7" id="KW-0472">Membrane</keyword>
<feature type="transmembrane region" description="Helical" evidence="7">
    <location>
        <begin position="88"/>
        <end position="113"/>
    </location>
</feature>
<feature type="transmembrane region" description="Helical" evidence="7">
    <location>
        <begin position="133"/>
        <end position="153"/>
    </location>
</feature>
<feature type="transmembrane region" description="Helical" evidence="7">
    <location>
        <begin position="165"/>
        <end position="187"/>
    </location>
</feature>
<evidence type="ECO:0000256" key="5">
    <source>
        <dbReference type="ARBA" id="ARBA00022989"/>
    </source>
</evidence>
<evidence type="ECO:0000256" key="6">
    <source>
        <dbReference type="ARBA" id="ARBA00023136"/>
    </source>
</evidence>
<dbReference type="AlphaFoldDB" id="A0A6G8AX95"/>
<feature type="transmembrane region" description="Helical" evidence="7">
    <location>
        <begin position="444"/>
        <end position="462"/>
    </location>
</feature>
<reference evidence="8 9" key="1">
    <citation type="submission" date="2020-03" db="EMBL/GenBank/DDBJ databases">
        <title>Vagococcus sp. nov., isolated from beetles.</title>
        <authorList>
            <person name="Hyun D.-W."/>
            <person name="Bae J.-W."/>
        </authorList>
    </citation>
    <scope>NUCLEOTIDE SEQUENCE [LARGE SCALE GENOMIC DNA]</scope>
    <source>
        <strain evidence="8 9">HDW17B</strain>
    </source>
</reference>
<feature type="transmembrane region" description="Helical" evidence="7">
    <location>
        <begin position="474"/>
        <end position="491"/>
    </location>
</feature>
<evidence type="ECO:0000256" key="2">
    <source>
        <dbReference type="ARBA" id="ARBA00022448"/>
    </source>
</evidence>
<feature type="transmembrane region" description="Helical" evidence="7">
    <location>
        <begin position="400"/>
        <end position="423"/>
    </location>
</feature>
<dbReference type="EMBL" id="CP049887">
    <property type="protein sequence ID" value="QIL49616.1"/>
    <property type="molecule type" value="Genomic_DNA"/>
</dbReference>
<keyword evidence="5 7" id="KW-1133">Transmembrane helix</keyword>
<comment type="subcellular location">
    <subcellularLocation>
        <location evidence="1">Cell membrane</location>
        <topology evidence="1">Multi-pass membrane protein</topology>
    </subcellularLocation>
</comment>
<dbReference type="GO" id="GO:0022857">
    <property type="term" value="F:transmembrane transporter activity"/>
    <property type="evidence" value="ECO:0007669"/>
    <property type="project" value="InterPro"/>
</dbReference>
<evidence type="ECO:0000256" key="4">
    <source>
        <dbReference type="ARBA" id="ARBA00022692"/>
    </source>
</evidence>
<evidence type="ECO:0000256" key="1">
    <source>
        <dbReference type="ARBA" id="ARBA00004651"/>
    </source>
</evidence>
<feature type="transmembrane region" description="Helical" evidence="7">
    <location>
        <begin position="42"/>
        <end position="67"/>
    </location>
</feature>
<protein>
    <submittedName>
        <fullName evidence="8">Glutamate/gamma-aminobutyrate family transporter YjeM</fullName>
    </submittedName>
</protein>
<keyword evidence="4 7" id="KW-0812">Transmembrane</keyword>
<feature type="transmembrane region" description="Helical" evidence="7">
    <location>
        <begin position="250"/>
        <end position="271"/>
    </location>
</feature>
<dbReference type="InterPro" id="IPR050367">
    <property type="entry name" value="APC_superfamily"/>
</dbReference>
<accession>A0A6G8AX95</accession>
<feature type="transmembrane region" description="Helical" evidence="7">
    <location>
        <begin position="209"/>
        <end position="229"/>
    </location>
</feature>
<dbReference type="GO" id="GO:0005886">
    <property type="term" value="C:plasma membrane"/>
    <property type="evidence" value="ECO:0007669"/>
    <property type="project" value="UniProtKB-SubCell"/>
</dbReference>
<organism evidence="8 9">
    <name type="scientific">Vagococcus hydrophili</name>
    <dbReference type="NCBI Taxonomy" id="2714947"/>
    <lineage>
        <taxon>Bacteria</taxon>
        <taxon>Bacillati</taxon>
        <taxon>Bacillota</taxon>
        <taxon>Bacilli</taxon>
        <taxon>Lactobacillales</taxon>
        <taxon>Enterococcaceae</taxon>
        <taxon>Vagococcus</taxon>
    </lineage>
</organism>
<evidence type="ECO:0000313" key="8">
    <source>
        <dbReference type="EMBL" id="QIL49616.1"/>
    </source>
</evidence>
<sequence length="504" mass="55776">MDEEQSNKKKLSLTALILMIFTSVFGFANIVRAYYLMGYASIIWYVLAAVTFFLPFAFMLSEFGAAFKDEKGGIYSWMAVSVNPKFSFVGTVMWYASNIIWMVSTGISIWIPLSNGIFGVDKTQQWSFLGLDSVQTLGLLGAIWILFITVVSSKGLDKIEKITNVGGVAVALLNVVLILVGIFILVLNKGQMAEPVTVASFVKSPNPDYGSIISVFSFLVFAIFAYGGLEIIGGLVDETEDAVVNFPKGIKLSAIVIAVGYAVGIFIMGIFTNWSFAFTEFSAADITLGNVAYVAMNNMGYQLGLALNLSDSVAIQIGVWMGRYIGISMFLALTGSFFTLAFSPLKQLIEGTPKEIWPKKWTKTKNGLPVHAMYVQAFVVIVIILFVSFGGKGAKEFFEIIISMTNVAVSIPYMFIVIAFYGFKKKEEIEKPFIMFKSKNGYKYVVAMVTFVIGFANVFTIIEPALHGRYDETFFSILGPIVFSILALLTFRRYEKKMEKNEIN</sequence>
<dbReference type="InterPro" id="IPR002293">
    <property type="entry name" value="AA/rel_permease1"/>
</dbReference>
<keyword evidence="9" id="KW-1185">Reference proteome</keyword>
<feature type="transmembrane region" description="Helical" evidence="7">
    <location>
        <begin position="12"/>
        <end position="36"/>
    </location>
</feature>
<dbReference type="NCBIfam" id="NF011775">
    <property type="entry name" value="PRK15238.1"/>
    <property type="match status" value="1"/>
</dbReference>
<gene>
    <name evidence="8" type="primary">yjeM</name>
    <name evidence="8" type="ORF">G7082_14460</name>
</gene>
<dbReference type="PANTHER" id="PTHR42770:SF15">
    <property type="entry name" value="GLUTAMATE_GAMMA-AMINOBUTYRATE ANTIPORTER-RELATED"/>
    <property type="match status" value="1"/>
</dbReference>
<dbReference type="PANTHER" id="PTHR42770">
    <property type="entry name" value="AMINO ACID TRANSPORTER-RELATED"/>
    <property type="match status" value="1"/>
</dbReference>
<dbReference type="Proteomes" id="UP000501747">
    <property type="component" value="Chromosome"/>
</dbReference>
<keyword evidence="2" id="KW-0813">Transport</keyword>
<keyword evidence="3" id="KW-1003">Cell membrane</keyword>
<name>A0A6G8AX95_9ENTE</name>
<evidence type="ECO:0000256" key="3">
    <source>
        <dbReference type="ARBA" id="ARBA00022475"/>
    </source>
</evidence>
<feature type="transmembrane region" description="Helical" evidence="7">
    <location>
        <begin position="324"/>
        <end position="345"/>
    </location>
</feature>
<dbReference type="KEGG" id="vhy:G7082_14460"/>
<evidence type="ECO:0000313" key="9">
    <source>
        <dbReference type="Proteomes" id="UP000501747"/>
    </source>
</evidence>
<dbReference type="Gene3D" id="1.20.1740.10">
    <property type="entry name" value="Amino acid/polyamine transporter I"/>
    <property type="match status" value="1"/>
</dbReference>
<feature type="transmembrane region" description="Helical" evidence="7">
    <location>
        <begin position="366"/>
        <end position="388"/>
    </location>
</feature>
<dbReference type="PIRSF" id="PIRSF006060">
    <property type="entry name" value="AA_transporter"/>
    <property type="match status" value="1"/>
</dbReference>
<dbReference type="Pfam" id="PF13520">
    <property type="entry name" value="AA_permease_2"/>
    <property type="match status" value="1"/>
</dbReference>
<dbReference type="RefSeq" id="WP_166035901.1">
    <property type="nucleotide sequence ID" value="NZ_CP049887.1"/>
</dbReference>
<evidence type="ECO:0000256" key="7">
    <source>
        <dbReference type="SAM" id="Phobius"/>
    </source>
</evidence>
<proteinExistence type="predicted"/>